<accession>A0ABR6N6F4</accession>
<evidence type="ECO:0000313" key="4">
    <source>
        <dbReference type="Proteomes" id="UP000560131"/>
    </source>
</evidence>
<dbReference type="Proteomes" id="UP000560131">
    <property type="component" value="Unassembled WGS sequence"/>
</dbReference>
<keyword evidence="1" id="KW-0732">Signal</keyword>
<reference evidence="3 4" key="1">
    <citation type="submission" date="2020-08" db="EMBL/GenBank/DDBJ databases">
        <title>Genomic Encyclopedia of Type Strains, Phase IV (KMG-IV): sequencing the most valuable type-strain genomes for metagenomic binning, comparative biology and taxonomic classification.</title>
        <authorList>
            <person name="Goeker M."/>
        </authorList>
    </citation>
    <scope>NUCLEOTIDE SEQUENCE [LARGE SCALE GENOMIC DNA]</scope>
    <source>
        <strain evidence="3 4">DSM 101535</strain>
    </source>
</reference>
<evidence type="ECO:0000256" key="1">
    <source>
        <dbReference type="SAM" id="SignalP"/>
    </source>
</evidence>
<keyword evidence="4" id="KW-1185">Reference proteome</keyword>
<gene>
    <name evidence="3" type="ORF">FHS97_002315</name>
</gene>
<dbReference type="Pfam" id="PF10988">
    <property type="entry name" value="DUF2807"/>
    <property type="match status" value="1"/>
</dbReference>
<evidence type="ECO:0000259" key="2">
    <source>
        <dbReference type="Pfam" id="PF10988"/>
    </source>
</evidence>
<dbReference type="Gene3D" id="2.160.20.120">
    <property type="match status" value="1"/>
</dbReference>
<protein>
    <recommendedName>
        <fullName evidence="2">Putative auto-transporter adhesin head GIN domain-containing protein</fullName>
    </recommendedName>
</protein>
<dbReference type="PANTHER" id="PTHR39200:SF1">
    <property type="entry name" value="AUTO-TRANSPORTER ADHESIN HEAD GIN DOMAIN-CONTAINING PROTEIN-RELATED"/>
    <property type="match status" value="1"/>
</dbReference>
<name>A0ABR6N6F4_9SPHN</name>
<dbReference type="RefSeq" id="WP_246346620.1">
    <property type="nucleotide sequence ID" value="NZ_BAABAR010000003.1"/>
</dbReference>
<sequence length="237" mass="23740">MMRSMILAALLPLVACGNNANIEGQEVPAQGSGATRTYAVRDFTAVKLAGSDDIDVRVGGSFSVRAEGDPQILAKLTISRDGDRLIVSRRWSGTRGNARVYVTLPKLTAASLDGSGDLTIDQVRGGGFDARLAGSGNLRIAQVAADSLALSLAGSGNIATSGQTGQLSLNLAGSGNVDATGLVAREAAIKSAGSGNIRATVRGPATVSLVGSGDVDLGGGARCTVRKAGSGTVRCGG</sequence>
<dbReference type="PANTHER" id="PTHR39200">
    <property type="entry name" value="HYPOTHETICAL EXPORTED PROTEIN"/>
    <property type="match status" value="1"/>
</dbReference>
<proteinExistence type="predicted"/>
<dbReference type="EMBL" id="JACIJN010000007">
    <property type="protein sequence ID" value="MBB5726375.1"/>
    <property type="molecule type" value="Genomic_DNA"/>
</dbReference>
<feature type="chain" id="PRO_5047012568" description="Putative auto-transporter adhesin head GIN domain-containing protein" evidence="1">
    <location>
        <begin position="21"/>
        <end position="237"/>
    </location>
</feature>
<dbReference type="InterPro" id="IPR021255">
    <property type="entry name" value="DUF2807"/>
</dbReference>
<organism evidence="3 4">
    <name type="scientific">Sphingomonas endophytica</name>
    <dbReference type="NCBI Taxonomy" id="869719"/>
    <lineage>
        <taxon>Bacteria</taxon>
        <taxon>Pseudomonadati</taxon>
        <taxon>Pseudomonadota</taxon>
        <taxon>Alphaproteobacteria</taxon>
        <taxon>Sphingomonadales</taxon>
        <taxon>Sphingomonadaceae</taxon>
        <taxon>Sphingomonas</taxon>
    </lineage>
</organism>
<evidence type="ECO:0000313" key="3">
    <source>
        <dbReference type="EMBL" id="MBB5726375.1"/>
    </source>
</evidence>
<comment type="caution">
    <text evidence="3">The sequence shown here is derived from an EMBL/GenBank/DDBJ whole genome shotgun (WGS) entry which is preliminary data.</text>
</comment>
<feature type="signal peptide" evidence="1">
    <location>
        <begin position="1"/>
        <end position="20"/>
    </location>
</feature>
<feature type="domain" description="Putative auto-transporter adhesin head GIN" evidence="2">
    <location>
        <begin position="42"/>
        <end position="220"/>
    </location>
</feature>